<name>A0AAF0Z9A2_9CHRO</name>
<accession>A0AAF0Z9A2</accession>
<dbReference type="InterPro" id="IPR032585">
    <property type="entry name" value="DUF4912"/>
</dbReference>
<feature type="region of interest" description="Disordered" evidence="1">
    <location>
        <begin position="76"/>
        <end position="96"/>
    </location>
</feature>
<feature type="compositionally biased region" description="Polar residues" evidence="1">
    <location>
        <begin position="83"/>
        <end position="96"/>
    </location>
</feature>
<dbReference type="GO" id="GO:0006353">
    <property type="term" value="P:DNA-templated transcription termination"/>
    <property type="evidence" value="ECO:0007669"/>
    <property type="project" value="InterPro"/>
</dbReference>
<dbReference type="InterPro" id="IPR011112">
    <property type="entry name" value="Rho-like_N"/>
</dbReference>
<evidence type="ECO:0000256" key="1">
    <source>
        <dbReference type="SAM" id="MobiDB-lite"/>
    </source>
</evidence>
<proteinExistence type="predicted"/>
<protein>
    <submittedName>
        <fullName evidence="3">DUF4912 domain-containing protein</fullName>
    </submittedName>
</protein>
<dbReference type="SMART" id="SM00959">
    <property type="entry name" value="Rho_N"/>
    <property type="match status" value="1"/>
</dbReference>
<feature type="domain" description="Rho termination factor-like N-terminal" evidence="2">
    <location>
        <begin position="7"/>
        <end position="46"/>
    </location>
</feature>
<dbReference type="Pfam" id="PF16258">
    <property type="entry name" value="DUF4912"/>
    <property type="match status" value="1"/>
</dbReference>
<dbReference type="Gene3D" id="1.10.720.10">
    <property type="match status" value="1"/>
</dbReference>
<sequence>MTEQKQTLEEMTLRQLRKIASILNIPRYSRMRKQQLLNIIKTKKNDISSENSNPSNNVDNQAKKSLNRLSPEGKSFLNRRTQENNPPDLTTSSDTFRQNVRLSSLKNLPDNFFFGIDENLGNLPESYGEEKVMLLPLSPQWGYIYWDISPQKQKELRNQGGKFLALRLYDVTDIDYDLETPHNVKEFLCGDVARAWYVPIPVSDRIYAVDIGYRCEDGRWLAIARSPQVKIPSAYPSEWVEDVFVTIPWEEDLKERKQWQLSTTGKSNLVKEKKDLIPVKNSSIPENFKNHSFGSWMLHRGDYSPNIWASGIGLMSGSGAGFSGDLVWNRKFWLIANAELIVYGATDPRAKVIVGDTPISLNPDGTFHFHIPFPDGQIDYPIKAIAPDGEQTRSIHLRFNRDTISENTNKEEEATLEWFTSPQNIN</sequence>
<reference evidence="3" key="1">
    <citation type="submission" date="2023-11" db="EMBL/GenBank/DDBJ databases">
        <title>Genome sequence of Cyanobacterium aponinum BCRC AL20115.</title>
        <authorList>
            <person name="Chang H.-Y."/>
            <person name="Lin K.-M."/>
            <person name="Hsueh H.-T."/>
            <person name="Chu H.-A."/>
            <person name="Kuo C.-H."/>
        </authorList>
    </citation>
    <scope>NUCLEOTIDE SEQUENCE</scope>
    <source>
        <strain evidence="3">AL20115</strain>
    </source>
</reference>
<dbReference type="RefSeq" id="WP_320001182.1">
    <property type="nucleotide sequence ID" value="NZ_CP138348.1"/>
</dbReference>
<dbReference type="Pfam" id="PF07498">
    <property type="entry name" value="Rho_N"/>
    <property type="match status" value="1"/>
</dbReference>
<evidence type="ECO:0000259" key="2">
    <source>
        <dbReference type="SMART" id="SM00959"/>
    </source>
</evidence>
<dbReference type="EMBL" id="CP138348">
    <property type="protein sequence ID" value="WPF87753.1"/>
    <property type="molecule type" value="Genomic_DNA"/>
</dbReference>
<dbReference type="AlphaFoldDB" id="A0AAF0Z9A2"/>
<organism evidence="3">
    <name type="scientific">Cyanobacterium aponinum AL20115</name>
    <dbReference type="NCBI Taxonomy" id="3090662"/>
    <lineage>
        <taxon>Bacteria</taxon>
        <taxon>Bacillati</taxon>
        <taxon>Cyanobacteriota</taxon>
        <taxon>Cyanophyceae</taxon>
        <taxon>Oscillatoriophycideae</taxon>
        <taxon>Chroococcales</taxon>
        <taxon>Geminocystaceae</taxon>
        <taxon>Cyanobacterium</taxon>
    </lineage>
</organism>
<gene>
    <name evidence="3" type="ORF">SAY89_13220</name>
</gene>
<evidence type="ECO:0000313" key="3">
    <source>
        <dbReference type="EMBL" id="WPF87753.1"/>
    </source>
</evidence>